<evidence type="ECO:0000313" key="2">
    <source>
        <dbReference type="EMBL" id="QJH98093.1"/>
    </source>
</evidence>
<protein>
    <submittedName>
        <fullName evidence="2">Uncharacterized protein</fullName>
    </submittedName>
</protein>
<proteinExistence type="predicted"/>
<evidence type="ECO:0000313" key="1">
    <source>
        <dbReference type="EMBL" id="QJA80703.1"/>
    </source>
</evidence>
<dbReference type="EMBL" id="MT144715">
    <property type="protein sequence ID" value="QJH98093.1"/>
    <property type="molecule type" value="Genomic_DNA"/>
</dbReference>
<name>A0A6M3XMV2_9ZZZZ</name>
<reference evidence="2" key="1">
    <citation type="submission" date="2020-03" db="EMBL/GenBank/DDBJ databases">
        <title>The deep terrestrial virosphere.</title>
        <authorList>
            <person name="Holmfeldt K."/>
            <person name="Nilsson E."/>
            <person name="Simone D."/>
            <person name="Lopez-Fernandez M."/>
            <person name="Wu X."/>
            <person name="de Brujin I."/>
            <person name="Lundin D."/>
            <person name="Andersson A."/>
            <person name="Bertilsson S."/>
            <person name="Dopson M."/>
        </authorList>
    </citation>
    <scope>NUCLEOTIDE SEQUENCE</scope>
    <source>
        <strain evidence="1">MM415A00670</strain>
        <strain evidence="2">TM448B01184</strain>
    </source>
</reference>
<accession>A0A6M3XMV2</accession>
<gene>
    <name evidence="1" type="ORF">MM415A00670_0012</name>
    <name evidence="2" type="ORF">TM448B01184_0015</name>
</gene>
<dbReference type="EMBL" id="MT142432">
    <property type="protein sequence ID" value="QJA80703.1"/>
    <property type="molecule type" value="Genomic_DNA"/>
</dbReference>
<dbReference type="AlphaFoldDB" id="A0A6M3XMV2"/>
<organism evidence="2">
    <name type="scientific">viral metagenome</name>
    <dbReference type="NCBI Taxonomy" id="1070528"/>
    <lineage>
        <taxon>unclassified sequences</taxon>
        <taxon>metagenomes</taxon>
        <taxon>organismal metagenomes</taxon>
    </lineage>
</organism>
<sequence length="109" mass="12754">MYKLMKTGVQRLSDMAFIPDTPGNKDWREYKKWLSEGNTPDPEYTQTELDAQAAKIAEEKARRQDMDTIMPDWATFLAKTDAVQNISDIRNRLKEQARILYWLAKNKAE</sequence>